<reference evidence="8 11" key="2">
    <citation type="journal article" date="2014" name="BMC Genomics">
        <title>An improved genome release (version Mt4.0) for the model legume Medicago truncatula.</title>
        <authorList>
            <person name="Tang H."/>
            <person name="Krishnakumar V."/>
            <person name="Bidwell S."/>
            <person name="Rosen B."/>
            <person name="Chan A."/>
            <person name="Zhou S."/>
            <person name="Gentzbittel L."/>
            <person name="Childs K.L."/>
            <person name="Yandell M."/>
            <person name="Gundlach H."/>
            <person name="Mayer K.F."/>
            <person name="Schwartz D.C."/>
            <person name="Town C.D."/>
        </authorList>
    </citation>
    <scope>GENOME REANNOTATION</scope>
    <source>
        <strain evidence="8">A17</strain>
        <strain evidence="10 11">cv. Jemalong A17</strain>
    </source>
</reference>
<evidence type="ECO:0000256" key="2">
    <source>
        <dbReference type="ARBA" id="ARBA00013184"/>
    </source>
</evidence>
<dbReference type="GO" id="GO:0005634">
    <property type="term" value="C:nucleus"/>
    <property type="evidence" value="ECO:0007669"/>
    <property type="project" value="UniProtKB-SubCell"/>
</dbReference>
<reference evidence="9" key="4">
    <citation type="journal article" date="2018" name="Nat. Plants">
        <title>Whole-genome landscape of Medicago truncatula symbiotic genes.</title>
        <authorList>
            <person name="Pecrix Y."/>
            <person name="Gamas P."/>
            <person name="Carrere S."/>
        </authorList>
    </citation>
    <scope>NUCLEOTIDE SEQUENCE</scope>
    <source>
        <tissue evidence="9">Leaves</tissue>
    </source>
</reference>
<keyword evidence="6" id="KW-0539">Nucleus</keyword>
<dbReference type="InterPro" id="IPR013178">
    <property type="entry name" value="Histone_AcTrfase_Rtt109/CBP"/>
</dbReference>
<dbReference type="EC" id="2.3.1.48" evidence="2"/>
<evidence type="ECO:0000313" key="9">
    <source>
        <dbReference type="EMBL" id="RHN57312.1"/>
    </source>
</evidence>
<evidence type="ECO:0000313" key="11">
    <source>
        <dbReference type="Proteomes" id="UP000002051"/>
    </source>
</evidence>
<dbReference type="Proteomes" id="UP000002051">
    <property type="component" value="Chromosome 5"/>
</dbReference>
<dbReference type="Gramene" id="rna32837">
    <property type="protein sequence ID" value="RHN57312.1"/>
    <property type="gene ID" value="gene32837"/>
</dbReference>
<dbReference type="HOGENOM" id="CLU_1984909_0_0_1"/>
<dbReference type="PaxDb" id="3880-AES99840"/>
<evidence type="ECO:0000256" key="5">
    <source>
        <dbReference type="ARBA" id="ARBA00023163"/>
    </source>
</evidence>
<dbReference type="GO" id="GO:0004402">
    <property type="term" value="F:histone acetyltransferase activity"/>
    <property type="evidence" value="ECO:0007669"/>
    <property type="project" value="InterPro"/>
</dbReference>
<gene>
    <name evidence="8" type="ordered locus">MTR_5g085317</name>
    <name evidence="9" type="ORF">MtrunA17_Chr5g0439001</name>
</gene>
<accession>A0A072UGR5</accession>
<feature type="domain" description="CBP/p300-type HAT" evidence="7">
    <location>
        <begin position="1"/>
        <end position="126"/>
    </location>
</feature>
<dbReference type="PROSITE" id="PS51727">
    <property type="entry name" value="CBP_P300_HAT"/>
    <property type="match status" value="1"/>
</dbReference>
<keyword evidence="5" id="KW-0804">Transcription</keyword>
<dbReference type="EMBL" id="PSQE01000005">
    <property type="protein sequence ID" value="RHN57312.1"/>
    <property type="molecule type" value="Genomic_DNA"/>
</dbReference>
<dbReference type="Proteomes" id="UP000265566">
    <property type="component" value="Chromosome 5"/>
</dbReference>
<reference evidence="10" key="3">
    <citation type="submission" date="2015-04" db="UniProtKB">
        <authorList>
            <consortium name="EnsemblPlants"/>
        </authorList>
    </citation>
    <scope>IDENTIFICATION</scope>
    <source>
        <strain evidence="10">cv. Jemalong A17</strain>
    </source>
</reference>
<evidence type="ECO:0000256" key="6">
    <source>
        <dbReference type="ARBA" id="ARBA00023242"/>
    </source>
</evidence>
<evidence type="ECO:0000256" key="1">
    <source>
        <dbReference type="ARBA" id="ARBA00004123"/>
    </source>
</evidence>
<dbReference type="EnsemblPlants" id="KEH28318">
    <property type="protein sequence ID" value="KEH28318"/>
    <property type="gene ID" value="MTR_5g085317"/>
</dbReference>
<keyword evidence="3 9" id="KW-0808">Transferase</keyword>
<name>A0A072UGR5_MEDTR</name>
<dbReference type="AlphaFoldDB" id="A0A072UGR5"/>
<keyword evidence="9" id="KW-0012">Acyltransferase</keyword>
<evidence type="ECO:0000313" key="8">
    <source>
        <dbReference type="EMBL" id="KEH28318.1"/>
    </source>
</evidence>
<dbReference type="EMBL" id="CM001221">
    <property type="protein sequence ID" value="KEH28318.1"/>
    <property type="molecule type" value="Genomic_DNA"/>
</dbReference>
<reference evidence="8 11" key="1">
    <citation type="journal article" date="2011" name="Nature">
        <title>The Medicago genome provides insight into the evolution of rhizobial symbioses.</title>
        <authorList>
            <person name="Young N.D."/>
            <person name="Debelle F."/>
            <person name="Oldroyd G.E."/>
            <person name="Geurts R."/>
            <person name="Cannon S.B."/>
            <person name="Udvardi M.K."/>
            <person name="Benedito V.A."/>
            <person name="Mayer K.F."/>
            <person name="Gouzy J."/>
            <person name="Schoof H."/>
            <person name="Van de Peer Y."/>
            <person name="Proost S."/>
            <person name="Cook D.R."/>
            <person name="Meyers B.C."/>
            <person name="Spannagl M."/>
            <person name="Cheung F."/>
            <person name="De Mita S."/>
            <person name="Krishnakumar V."/>
            <person name="Gundlach H."/>
            <person name="Zhou S."/>
            <person name="Mudge J."/>
            <person name="Bharti A.K."/>
            <person name="Murray J.D."/>
            <person name="Naoumkina M.A."/>
            <person name="Rosen B."/>
            <person name="Silverstein K.A."/>
            <person name="Tang H."/>
            <person name="Rombauts S."/>
            <person name="Zhao P.X."/>
            <person name="Zhou P."/>
            <person name="Barbe V."/>
            <person name="Bardou P."/>
            <person name="Bechner M."/>
            <person name="Bellec A."/>
            <person name="Berger A."/>
            <person name="Berges H."/>
            <person name="Bidwell S."/>
            <person name="Bisseling T."/>
            <person name="Choisne N."/>
            <person name="Couloux A."/>
            <person name="Denny R."/>
            <person name="Deshpande S."/>
            <person name="Dai X."/>
            <person name="Doyle J.J."/>
            <person name="Dudez A.M."/>
            <person name="Farmer A.D."/>
            <person name="Fouteau S."/>
            <person name="Franken C."/>
            <person name="Gibelin C."/>
            <person name="Gish J."/>
            <person name="Goldstein S."/>
            <person name="Gonzalez A.J."/>
            <person name="Green P.J."/>
            <person name="Hallab A."/>
            <person name="Hartog M."/>
            <person name="Hua A."/>
            <person name="Humphray S.J."/>
            <person name="Jeong D.H."/>
            <person name="Jing Y."/>
            <person name="Jocker A."/>
            <person name="Kenton S.M."/>
            <person name="Kim D.J."/>
            <person name="Klee K."/>
            <person name="Lai H."/>
            <person name="Lang C."/>
            <person name="Lin S."/>
            <person name="Macmil S.L."/>
            <person name="Magdelenat G."/>
            <person name="Matthews L."/>
            <person name="McCorrison J."/>
            <person name="Monaghan E.L."/>
            <person name="Mun J.H."/>
            <person name="Najar F.Z."/>
            <person name="Nicholson C."/>
            <person name="Noirot C."/>
            <person name="O'Bleness M."/>
            <person name="Paule C.R."/>
            <person name="Poulain J."/>
            <person name="Prion F."/>
            <person name="Qin B."/>
            <person name="Qu C."/>
            <person name="Retzel E.F."/>
            <person name="Riddle C."/>
            <person name="Sallet E."/>
            <person name="Samain S."/>
            <person name="Samson N."/>
            <person name="Sanders I."/>
            <person name="Saurat O."/>
            <person name="Scarpelli C."/>
            <person name="Schiex T."/>
            <person name="Segurens B."/>
            <person name="Severin A.J."/>
            <person name="Sherrier D.J."/>
            <person name="Shi R."/>
            <person name="Sims S."/>
            <person name="Singer S.R."/>
            <person name="Sinharoy S."/>
            <person name="Sterck L."/>
            <person name="Viollet A."/>
            <person name="Wang B.B."/>
            <person name="Wang K."/>
            <person name="Wang M."/>
            <person name="Wang X."/>
            <person name="Warfsmann J."/>
            <person name="Weissenbach J."/>
            <person name="White D.D."/>
            <person name="White J.D."/>
            <person name="Wiley G.B."/>
            <person name="Wincker P."/>
            <person name="Xing Y."/>
            <person name="Yang L."/>
            <person name="Yao Z."/>
            <person name="Ying F."/>
            <person name="Zhai J."/>
            <person name="Zhou L."/>
            <person name="Zuber A."/>
            <person name="Denarie J."/>
            <person name="Dixon R.A."/>
            <person name="May G.D."/>
            <person name="Schwartz D.C."/>
            <person name="Rogers J."/>
            <person name="Quetier F."/>
            <person name="Town C.D."/>
            <person name="Roe B.A."/>
        </authorList>
    </citation>
    <scope>NUCLEOTIDE SEQUENCE [LARGE SCALE GENOMIC DNA]</scope>
    <source>
        <strain evidence="8">A17</strain>
        <strain evidence="10 11">cv. Jemalong A17</strain>
    </source>
</reference>
<evidence type="ECO:0000256" key="4">
    <source>
        <dbReference type="ARBA" id="ARBA00023015"/>
    </source>
</evidence>
<keyword evidence="11" id="KW-1185">Reference proteome</keyword>
<dbReference type="PANTHER" id="PTHR13808:SF53">
    <property type="entry name" value="HISTONE ACETYLTRANSFERASE HAC2"/>
    <property type="match status" value="1"/>
</dbReference>
<sequence length="126" mass="14495">MLKKATEENIVVGLTNVYDRFFLPTEKGKSKVIASRLPCFMGDCWCRNAMVVAETLEKESSGDYEKLLKQVSNKTIKGMGHAKPSKDIMVMQKVCLSCHLLSSNFSLYENRRNSRVIRMCKTFLWY</sequence>
<dbReference type="STRING" id="3880.A0A072UGR5"/>
<keyword evidence="4" id="KW-0805">Transcription regulation</keyword>
<dbReference type="PANTHER" id="PTHR13808">
    <property type="entry name" value="CBP/P300-RELATED"/>
    <property type="match status" value="1"/>
</dbReference>
<evidence type="ECO:0000259" key="7">
    <source>
        <dbReference type="PROSITE" id="PS51727"/>
    </source>
</evidence>
<protein>
    <recommendedName>
        <fullName evidence="2">histone acetyltransferase</fullName>
        <ecNumber evidence="2">2.3.1.48</ecNumber>
    </recommendedName>
</protein>
<dbReference type="GO" id="GO:0006355">
    <property type="term" value="P:regulation of DNA-templated transcription"/>
    <property type="evidence" value="ECO:0007669"/>
    <property type="project" value="InterPro"/>
</dbReference>
<evidence type="ECO:0000313" key="10">
    <source>
        <dbReference type="EnsemblPlants" id="KEH28318"/>
    </source>
</evidence>
<evidence type="ECO:0000256" key="3">
    <source>
        <dbReference type="ARBA" id="ARBA00022679"/>
    </source>
</evidence>
<comment type="subcellular location">
    <subcellularLocation>
        <location evidence="1">Nucleus</location>
    </subcellularLocation>
</comment>
<organism evidence="8 11">
    <name type="scientific">Medicago truncatula</name>
    <name type="common">Barrel medic</name>
    <name type="synonym">Medicago tribuloides</name>
    <dbReference type="NCBI Taxonomy" id="3880"/>
    <lineage>
        <taxon>Eukaryota</taxon>
        <taxon>Viridiplantae</taxon>
        <taxon>Streptophyta</taxon>
        <taxon>Embryophyta</taxon>
        <taxon>Tracheophyta</taxon>
        <taxon>Spermatophyta</taxon>
        <taxon>Magnoliopsida</taxon>
        <taxon>eudicotyledons</taxon>
        <taxon>Gunneridae</taxon>
        <taxon>Pentapetalae</taxon>
        <taxon>rosids</taxon>
        <taxon>fabids</taxon>
        <taxon>Fabales</taxon>
        <taxon>Fabaceae</taxon>
        <taxon>Papilionoideae</taxon>
        <taxon>50 kb inversion clade</taxon>
        <taxon>NPAAA clade</taxon>
        <taxon>Hologalegina</taxon>
        <taxon>IRL clade</taxon>
        <taxon>Trifolieae</taxon>
        <taxon>Medicago</taxon>
    </lineage>
</organism>
<dbReference type="InterPro" id="IPR031162">
    <property type="entry name" value="CBP_P300_HAT"/>
</dbReference>
<proteinExistence type="predicted"/>